<feature type="region of interest" description="Disordered" evidence="1">
    <location>
        <begin position="1"/>
        <end position="59"/>
    </location>
</feature>
<dbReference type="Proteomes" id="UP001446871">
    <property type="component" value="Unassembled WGS sequence"/>
</dbReference>
<evidence type="ECO:0000313" key="2">
    <source>
        <dbReference type="EMBL" id="KAK8053874.1"/>
    </source>
</evidence>
<dbReference type="EMBL" id="JAQQWM010000008">
    <property type="protein sequence ID" value="KAK8053874.1"/>
    <property type="molecule type" value="Genomic_DNA"/>
</dbReference>
<evidence type="ECO:0000256" key="1">
    <source>
        <dbReference type="SAM" id="MobiDB-lite"/>
    </source>
</evidence>
<protein>
    <submittedName>
        <fullName evidence="2">Uncharacterized protein</fullName>
    </submittedName>
</protein>
<keyword evidence="3" id="KW-1185">Reference proteome</keyword>
<feature type="compositionally biased region" description="Polar residues" evidence="1">
    <location>
        <begin position="25"/>
        <end position="40"/>
    </location>
</feature>
<comment type="caution">
    <text evidence="2">The sequence shown here is derived from an EMBL/GenBank/DDBJ whole genome shotgun (WGS) entry which is preliminary data.</text>
</comment>
<evidence type="ECO:0000313" key="3">
    <source>
        <dbReference type="Proteomes" id="UP001446871"/>
    </source>
</evidence>
<reference evidence="2 3" key="1">
    <citation type="submission" date="2023-01" db="EMBL/GenBank/DDBJ databases">
        <title>Analysis of 21 Apiospora genomes using comparative genomics revels a genus with tremendous synthesis potential of carbohydrate active enzymes and secondary metabolites.</title>
        <authorList>
            <person name="Sorensen T."/>
        </authorList>
    </citation>
    <scope>NUCLEOTIDE SEQUENCE [LARGE SCALE GENOMIC DNA]</scope>
    <source>
        <strain evidence="2 3">CBS 83171</strain>
    </source>
</reference>
<name>A0ABR1U4Q0_9PEZI</name>
<feature type="compositionally biased region" description="Basic and acidic residues" evidence="1">
    <location>
        <begin position="50"/>
        <end position="59"/>
    </location>
</feature>
<accession>A0ABR1U4Q0</accession>
<sequence length="211" mass="23018">MSSQSTSTGRECRTEPMSQEMPDSHGSSTLQLRSADTSPGSPEAAVSPHHPSDLDRRNPRDEVFMTHELRTNEDAVKFMNPLRELGKLGDAITALEKSGIQVLLAGKGIRALCDGIRTPTADSTPVVLAVIFKNITANCNNALIKFFAKLHCGLNIHLPPFAGNELTYAKHPAANLPTNSNRPVAEYVVALRRVSPRVWVLLPRIFTLTKA</sequence>
<organism evidence="2 3">
    <name type="scientific">Apiospora saccharicola</name>
    <dbReference type="NCBI Taxonomy" id="335842"/>
    <lineage>
        <taxon>Eukaryota</taxon>
        <taxon>Fungi</taxon>
        <taxon>Dikarya</taxon>
        <taxon>Ascomycota</taxon>
        <taxon>Pezizomycotina</taxon>
        <taxon>Sordariomycetes</taxon>
        <taxon>Xylariomycetidae</taxon>
        <taxon>Amphisphaeriales</taxon>
        <taxon>Apiosporaceae</taxon>
        <taxon>Apiospora</taxon>
    </lineage>
</organism>
<gene>
    <name evidence="2" type="ORF">PG996_013175</name>
</gene>
<proteinExistence type="predicted"/>